<comment type="caution">
    <text evidence="10">The sequence shown here is derived from an EMBL/GenBank/DDBJ whole genome shotgun (WGS) entry which is preliminary data.</text>
</comment>
<evidence type="ECO:0000256" key="6">
    <source>
        <dbReference type="ARBA" id="ARBA00022989"/>
    </source>
</evidence>
<dbReference type="Gene3D" id="3.40.1710.10">
    <property type="entry name" value="abc type-2 transporter like domain"/>
    <property type="match status" value="1"/>
</dbReference>
<feature type="transmembrane region" description="Helical" evidence="8">
    <location>
        <begin position="315"/>
        <end position="338"/>
    </location>
</feature>
<comment type="similarity">
    <text evidence="2">Belongs to the ABC-2 integral membrane protein family.</text>
</comment>
<dbReference type="OrthoDB" id="9784671at2"/>
<evidence type="ECO:0000256" key="5">
    <source>
        <dbReference type="ARBA" id="ARBA00022692"/>
    </source>
</evidence>
<proteinExistence type="inferred from homology"/>
<evidence type="ECO:0000256" key="3">
    <source>
        <dbReference type="ARBA" id="ARBA00022448"/>
    </source>
</evidence>
<comment type="subcellular location">
    <subcellularLocation>
        <location evidence="1">Cell membrane</location>
        <topology evidence="1">Multi-pass membrane protein</topology>
    </subcellularLocation>
</comment>
<dbReference type="GO" id="GO:0005886">
    <property type="term" value="C:plasma membrane"/>
    <property type="evidence" value="ECO:0007669"/>
    <property type="project" value="UniProtKB-SubCell"/>
</dbReference>
<dbReference type="Proteomes" id="UP000033774">
    <property type="component" value="Unassembled WGS sequence"/>
</dbReference>
<feature type="transmembrane region" description="Helical" evidence="8">
    <location>
        <begin position="344"/>
        <end position="364"/>
    </location>
</feature>
<dbReference type="InterPro" id="IPR047817">
    <property type="entry name" value="ABC2_TM_bact-type"/>
</dbReference>
<keyword evidence="3" id="KW-0813">Transport</keyword>
<keyword evidence="7 8" id="KW-0472">Membrane</keyword>
<feature type="transmembrane region" description="Helical" evidence="8">
    <location>
        <begin position="22"/>
        <end position="40"/>
    </location>
</feature>
<evidence type="ECO:0000256" key="2">
    <source>
        <dbReference type="ARBA" id="ARBA00007783"/>
    </source>
</evidence>
<feature type="transmembrane region" description="Helical" evidence="8">
    <location>
        <begin position="284"/>
        <end position="303"/>
    </location>
</feature>
<evidence type="ECO:0000256" key="1">
    <source>
        <dbReference type="ARBA" id="ARBA00004651"/>
    </source>
</evidence>
<evidence type="ECO:0000313" key="11">
    <source>
        <dbReference type="Proteomes" id="UP000033774"/>
    </source>
</evidence>
<evidence type="ECO:0000256" key="4">
    <source>
        <dbReference type="ARBA" id="ARBA00022475"/>
    </source>
</evidence>
<protein>
    <recommendedName>
        <fullName evidence="9">ABC transmembrane type-2 domain-containing protein</fullName>
    </recommendedName>
</protein>
<dbReference type="PANTHER" id="PTHR30294:SF47">
    <property type="entry name" value="INNER MEMBRANE TRANSPORT PERMEASE YHHJ"/>
    <property type="match status" value="1"/>
</dbReference>
<keyword evidence="5 8" id="KW-0812">Transmembrane</keyword>
<dbReference type="EMBL" id="LAJY01000003">
    <property type="protein sequence ID" value="KJV11166.1"/>
    <property type="molecule type" value="Genomic_DNA"/>
</dbReference>
<keyword evidence="6 8" id="KW-1133">Transmembrane helix</keyword>
<sequence length="375" mass="40655">MGRLVNISALVGKEFSSLLRDFALLAFAIYAFSFAIYSQANGLSHEVHRAAMGIVDEDRSQLSGRLMSAFTEPRFQPPELIRQDEIDPAMNAGRFTFVLNIPPNFEADARAGRAPTVQVLVDATAMMQAGIGASYIQAMVLDETQRFLGRNDALPAPSPVAVQVRFAFNQDLSSPRFTGVMALIDNITMLSILLAGAALVREREHGTIEHLLVLPVRPIDIMLAKILANGAVILCLTALSLKLVIETALSVPLVGSITLFLAGVALYLFFTTALGLFLGTVAKSMPQLGLIFILVFLPMNLLSGGQTPRESMPEVLQYVMLLSPSTHFVAIAQGILYRGAGLEVVWVNFLSTALIGGVFFLLSLKRFRSHLSTFG</sequence>
<dbReference type="PANTHER" id="PTHR30294">
    <property type="entry name" value="MEMBRANE COMPONENT OF ABC TRANSPORTER YHHJ-RELATED"/>
    <property type="match status" value="1"/>
</dbReference>
<keyword evidence="4" id="KW-1003">Cell membrane</keyword>
<dbReference type="InterPro" id="IPR051449">
    <property type="entry name" value="ABC-2_transporter_component"/>
</dbReference>
<accession>A0A0F3IWV5</accession>
<dbReference type="PROSITE" id="PS51012">
    <property type="entry name" value="ABC_TM2"/>
    <property type="match status" value="1"/>
</dbReference>
<name>A0A0F3IWV5_9PROT</name>
<evidence type="ECO:0000259" key="9">
    <source>
        <dbReference type="PROSITE" id="PS51012"/>
    </source>
</evidence>
<dbReference type="Pfam" id="PF12698">
    <property type="entry name" value="ABC2_membrane_3"/>
    <property type="match status" value="1"/>
</dbReference>
<dbReference type="PATRIC" id="fig|552518.3.peg.1977"/>
<evidence type="ECO:0000256" key="7">
    <source>
        <dbReference type="ARBA" id="ARBA00023136"/>
    </source>
</evidence>
<dbReference type="InterPro" id="IPR013525">
    <property type="entry name" value="ABC2_TM"/>
</dbReference>
<feature type="transmembrane region" description="Helical" evidence="8">
    <location>
        <begin position="221"/>
        <end position="241"/>
    </location>
</feature>
<dbReference type="AlphaFoldDB" id="A0A0F3IWV5"/>
<dbReference type="GO" id="GO:0140359">
    <property type="term" value="F:ABC-type transporter activity"/>
    <property type="evidence" value="ECO:0007669"/>
    <property type="project" value="InterPro"/>
</dbReference>
<gene>
    <name evidence="10" type="ORF">VZ95_00135</name>
</gene>
<feature type="transmembrane region" description="Helical" evidence="8">
    <location>
        <begin position="180"/>
        <end position="201"/>
    </location>
</feature>
<keyword evidence="11" id="KW-1185">Reference proteome</keyword>
<reference evidence="10 11" key="1">
    <citation type="submission" date="2015-03" db="EMBL/GenBank/DDBJ databases">
        <title>Draft genome sequence of Elstera litoralis.</title>
        <authorList>
            <person name="Rahalkar M.C."/>
            <person name="Dhakephalkar P.K."/>
            <person name="Pore S.D."/>
            <person name="Arora P."/>
            <person name="Kapse N.G."/>
            <person name="Pandit P.S."/>
        </authorList>
    </citation>
    <scope>NUCLEOTIDE SEQUENCE [LARGE SCALE GENOMIC DNA]</scope>
    <source>
        <strain evidence="10 11">Dia-1</strain>
    </source>
</reference>
<evidence type="ECO:0000256" key="8">
    <source>
        <dbReference type="SAM" id="Phobius"/>
    </source>
</evidence>
<evidence type="ECO:0000313" key="10">
    <source>
        <dbReference type="EMBL" id="KJV11166.1"/>
    </source>
</evidence>
<feature type="transmembrane region" description="Helical" evidence="8">
    <location>
        <begin position="253"/>
        <end position="278"/>
    </location>
</feature>
<feature type="domain" description="ABC transmembrane type-2" evidence="9">
    <location>
        <begin position="144"/>
        <end position="370"/>
    </location>
</feature>
<organism evidence="10 11">
    <name type="scientific">Elstera litoralis</name>
    <dbReference type="NCBI Taxonomy" id="552518"/>
    <lineage>
        <taxon>Bacteria</taxon>
        <taxon>Pseudomonadati</taxon>
        <taxon>Pseudomonadota</taxon>
        <taxon>Alphaproteobacteria</taxon>
        <taxon>Rhodospirillales</taxon>
        <taxon>Rhodospirillaceae</taxon>
        <taxon>Elstera</taxon>
    </lineage>
</organism>
<dbReference type="RefSeq" id="WP_045774083.1">
    <property type="nucleotide sequence ID" value="NZ_LAJY01000003.1"/>
</dbReference>